<dbReference type="InterPro" id="IPR042089">
    <property type="entry name" value="Peptidase_M13_dom_2"/>
</dbReference>
<dbReference type="PANTHER" id="PTHR11733">
    <property type="entry name" value="ZINC METALLOPROTEASE FAMILY M13 NEPRILYSIN-RELATED"/>
    <property type="match status" value="1"/>
</dbReference>
<dbReference type="Gene3D" id="1.10.1380.10">
    <property type="entry name" value="Neutral endopeptidase , domain2"/>
    <property type="match status" value="1"/>
</dbReference>
<evidence type="ECO:0000256" key="3">
    <source>
        <dbReference type="ARBA" id="ARBA00022670"/>
    </source>
</evidence>
<dbReference type="Gene3D" id="3.40.390.10">
    <property type="entry name" value="Collagenase (Catalytic Domain)"/>
    <property type="match status" value="1"/>
</dbReference>
<comment type="cofactor">
    <cofactor evidence="1">
        <name>Zn(2+)</name>
        <dbReference type="ChEBI" id="CHEBI:29105"/>
    </cofactor>
</comment>
<name>A0A3N0VM26_9GAMM</name>
<dbReference type="Pfam" id="PF01431">
    <property type="entry name" value="Peptidase_M13"/>
    <property type="match status" value="1"/>
</dbReference>
<evidence type="ECO:0000259" key="8">
    <source>
        <dbReference type="Pfam" id="PF01431"/>
    </source>
</evidence>
<dbReference type="GO" id="GO:0016485">
    <property type="term" value="P:protein processing"/>
    <property type="evidence" value="ECO:0007669"/>
    <property type="project" value="TreeGrafter"/>
</dbReference>
<dbReference type="GO" id="GO:0005886">
    <property type="term" value="C:plasma membrane"/>
    <property type="evidence" value="ECO:0007669"/>
    <property type="project" value="TreeGrafter"/>
</dbReference>
<evidence type="ECO:0000256" key="7">
    <source>
        <dbReference type="ARBA" id="ARBA00023049"/>
    </source>
</evidence>
<dbReference type="InterPro" id="IPR000718">
    <property type="entry name" value="Peptidase_M13"/>
</dbReference>
<reference evidence="10 11" key="1">
    <citation type="submission" date="2018-10" db="EMBL/GenBank/DDBJ databases">
        <authorList>
            <person name="Chen W.-M."/>
        </authorList>
    </citation>
    <scope>NUCLEOTIDE SEQUENCE [LARGE SCALE GENOMIC DNA]</scope>
    <source>
        <strain evidence="10 11">THS-13</strain>
    </source>
</reference>
<dbReference type="PRINTS" id="PR00786">
    <property type="entry name" value="NEPRILYSIN"/>
</dbReference>
<keyword evidence="7" id="KW-0482">Metalloprotease</keyword>
<evidence type="ECO:0000256" key="1">
    <source>
        <dbReference type="ARBA" id="ARBA00001947"/>
    </source>
</evidence>
<keyword evidence="4" id="KW-0479">Metal-binding</keyword>
<dbReference type="Pfam" id="PF05649">
    <property type="entry name" value="Peptidase_M13_N"/>
    <property type="match status" value="1"/>
</dbReference>
<dbReference type="GO" id="GO:0046872">
    <property type="term" value="F:metal ion binding"/>
    <property type="evidence" value="ECO:0007669"/>
    <property type="project" value="UniProtKB-KW"/>
</dbReference>
<dbReference type="GO" id="GO:0004222">
    <property type="term" value="F:metalloendopeptidase activity"/>
    <property type="evidence" value="ECO:0007669"/>
    <property type="project" value="InterPro"/>
</dbReference>
<dbReference type="InterPro" id="IPR018497">
    <property type="entry name" value="Peptidase_M13_C"/>
</dbReference>
<organism evidence="10 11">
    <name type="scientific">Stagnimonas aquatica</name>
    <dbReference type="NCBI Taxonomy" id="2689987"/>
    <lineage>
        <taxon>Bacteria</taxon>
        <taxon>Pseudomonadati</taxon>
        <taxon>Pseudomonadota</taxon>
        <taxon>Gammaproteobacteria</taxon>
        <taxon>Nevskiales</taxon>
        <taxon>Nevskiaceae</taxon>
        <taxon>Stagnimonas</taxon>
    </lineage>
</organism>
<feature type="domain" description="Peptidase M13 C-terminal" evidence="8">
    <location>
        <begin position="485"/>
        <end position="686"/>
    </location>
</feature>
<dbReference type="Proteomes" id="UP000282106">
    <property type="component" value="Unassembled WGS sequence"/>
</dbReference>
<gene>
    <name evidence="10" type="ORF">ED208_04530</name>
</gene>
<evidence type="ECO:0000256" key="4">
    <source>
        <dbReference type="ARBA" id="ARBA00022723"/>
    </source>
</evidence>
<dbReference type="PANTHER" id="PTHR11733:SF167">
    <property type="entry name" value="FI17812P1-RELATED"/>
    <property type="match status" value="1"/>
</dbReference>
<dbReference type="AlphaFoldDB" id="A0A3N0VM26"/>
<keyword evidence="6" id="KW-0862">Zinc</keyword>
<dbReference type="InParanoid" id="A0A3N0VM26"/>
<evidence type="ECO:0000256" key="6">
    <source>
        <dbReference type="ARBA" id="ARBA00022833"/>
    </source>
</evidence>
<dbReference type="RefSeq" id="WP_123210650.1">
    <property type="nucleotide sequence ID" value="NZ_RJVO01000001.1"/>
</dbReference>
<dbReference type="EMBL" id="RJVO01000001">
    <property type="protein sequence ID" value="ROH93794.1"/>
    <property type="molecule type" value="Genomic_DNA"/>
</dbReference>
<protein>
    <submittedName>
        <fullName evidence="10">M13 family peptidase</fullName>
    </submittedName>
</protein>
<dbReference type="CDD" id="cd08662">
    <property type="entry name" value="M13"/>
    <property type="match status" value="1"/>
</dbReference>
<evidence type="ECO:0000256" key="2">
    <source>
        <dbReference type="ARBA" id="ARBA00007357"/>
    </source>
</evidence>
<feature type="domain" description="Peptidase M13 N-terminal" evidence="9">
    <location>
        <begin position="59"/>
        <end position="433"/>
    </location>
</feature>
<dbReference type="SUPFAM" id="SSF55486">
    <property type="entry name" value="Metalloproteases ('zincins'), catalytic domain"/>
    <property type="match status" value="1"/>
</dbReference>
<evidence type="ECO:0000256" key="5">
    <source>
        <dbReference type="ARBA" id="ARBA00022801"/>
    </source>
</evidence>
<keyword evidence="11" id="KW-1185">Reference proteome</keyword>
<sequence>MTPLQFPRSTLALAAALLLAGCGLHRLDRPDTATTAATPAAAALGSGVIEANLDRSVRPQDDLFRYINGAWLKANEIPADKTSYGIDGLLDDRNQDWLKALVEQASASGAPGSEARKIGDLYAAYLDEAKLNALGAKPLFPLLTRIDGVDSRKALPALYAELDLLGIDTPVAPYVHPDARDVSRYSLDLYQSGLGLPDRDFYLDGGERFVKLRAAYLAYMTQLFKLTGEKNAAGKAKDVLTFETALAKLHWSKVENRDPVKTYNPRTLKALAKEAPGYDWSAWVAGLGLKTDAVVVSQPSYLQGYAKLAAKTPLATLKAHAKLHAIATSAPYLSQDFYDAHFALRKALSGVQQPQPRWKRGLDVVEDGLGEALGKLYVAEHFPEASKQKVQALVGNLLKAYAQKVDTLEWMSPETKAQAKDKLAKFTVKVGYPDKWRDYSGLEIVAGDLLGNIQRSRRFEARYNLDKLGQPVDRSEWQMTPQTINAYYDPQQNEIVFPAAILQAPYFDASADDAVNYGAIGAVIGHEISHGFDDEGSQFDGDGNLRDWWTKEDRERFEARAKQLAQQFDGYEPVPGLHVNGELTLGENIADLAGIIIAYRAWEISLNGQPAPVIDGHTGAERFFAGYAQSWMTKVREETQVTRLKSDPHSPPDLRVNGVVVNVPAFHQTYGTKPGDGLYKAPEARVAIW</sequence>
<comment type="caution">
    <text evidence="10">The sequence shown here is derived from an EMBL/GenBank/DDBJ whole genome shotgun (WGS) entry which is preliminary data.</text>
</comment>
<dbReference type="PROSITE" id="PS51885">
    <property type="entry name" value="NEPRILYSIN"/>
    <property type="match status" value="1"/>
</dbReference>
<comment type="similarity">
    <text evidence="2">Belongs to the peptidase M13 family.</text>
</comment>
<dbReference type="InterPro" id="IPR008753">
    <property type="entry name" value="Peptidase_M13_N"/>
</dbReference>
<proteinExistence type="inferred from homology"/>
<keyword evidence="3" id="KW-0645">Protease</keyword>
<evidence type="ECO:0000313" key="10">
    <source>
        <dbReference type="EMBL" id="ROH93794.1"/>
    </source>
</evidence>
<evidence type="ECO:0000313" key="11">
    <source>
        <dbReference type="Proteomes" id="UP000282106"/>
    </source>
</evidence>
<keyword evidence="5" id="KW-0378">Hydrolase</keyword>
<evidence type="ECO:0000259" key="9">
    <source>
        <dbReference type="Pfam" id="PF05649"/>
    </source>
</evidence>
<dbReference type="InterPro" id="IPR024079">
    <property type="entry name" value="MetalloPept_cat_dom_sf"/>
</dbReference>
<accession>A0A3N0VM26</accession>